<dbReference type="InterPro" id="IPR036028">
    <property type="entry name" value="SH3-like_dom_sf"/>
</dbReference>
<evidence type="ECO:0000313" key="16">
    <source>
        <dbReference type="EMBL" id="NXE36816.1"/>
    </source>
</evidence>
<dbReference type="AlphaFoldDB" id="A0A7K8M6U6"/>
<feature type="domain" description="Rho-GAP" evidence="15">
    <location>
        <begin position="109"/>
        <end position="306"/>
    </location>
</feature>
<dbReference type="GO" id="GO:0005942">
    <property type="term" value="C:phosphatidylinositol 3-kinase complex"/>
    <property type="evidence" value="ECO:0007669"/>
    <property type="project" value="TreeGrafter"/>
</dbReference>
<evidence type="ECO:0000313" key="17">
    <source>
        <dbReference type="Proteomes" id="UP000547721"/>
    </source>
</evidence>
<dbReference type="Pfam" id="PF00620">
    <property type="entry name" value="RhoGAP"/>
    <property type="match status" value="1"/>
</dbReference>
<dbReference type="InterPro" id="IPR000198">
    <property type="entry name" value="RhoGAP_dom"/>
</dbReference>
<evidence type="ECO:0000256" key="8">
    <source>
        <dbReference type="ARBA" id="ARBA00071518"/>
    </source>
</evidence>
<evidence type="ECO:0000256" key="12">
    <source>
        <dbReference type="SAM" id="Coils"/>
    </source>
</evidence>
<keyword evidence="2 11" id="KW-0728">SH3 domain</keyword>
<dbReference type="GO" id="GO:0046935">
    <property type="term" value="F:1-phosphatidylinositol-3-kinase regulator activity"/>
    <property type="evidence" value="ECO:0007669"/>
    <property type="project" value="TreeGrafter"/>
</dbReference>
<evidence type="ECO:0000256" key="6">
    <source>
        <dbReference type="ARBA" id="ARBA00057933"/>
    </source>
</evidence>
<dbReference type="SUPFAM" id="SSF48350">
    <property type="entry name" value="GTPase activation domain, GAP"/>
    <property type="match status" value="1"/>
</dbReference>
<keyword evidence="12" id="KW-0175">Coiled coil</keyword>
<gene>
    <name evidence="16" type="primary">Pik3r1_1</name>
    <name evidence="16" type="ORF">PTILEU_R06087</name>
</gene>
<comment type="similarity">
    <text evidence="1">Belongs to the PI3K p85 subunit family.</text>
</comment>
<feature type="domain" description="SH2" evidence="13">
    <location>
        <begin position="342"/>
        <end position="437"/>
    </location>
</feature>
<dbReference type="SMART" id="SM00324">
    <property type="entry name" value="RhoGAP"/>
    <property type="match status" value="1"/>
</dbReference>
<dbReference type="GO" id="GO:0016301">
    <property type="term" value="F:kinase activity"/>
    <property type="evidence" value="ECO:0007669"/>
    <property type="project" value="UniProtKB-KW"/>
</dbReference>
<dbReference type="InterPro" id="IPR001452">
    <property type="entry name" value="SH3_domain"/>
</dbReference>
<feature type="domain" description="SH3" evidence="14">
    <location>
        <begin position="2"/>
        <end position="77"/>
    </location>
</feature>
<dbReference type="Gene3D" id="1.10.287.1490">
    <property type="match status" value="1"/>
</dbReference>
<name>A0A7K8M6U6_9CORV</name>
<comment type="function">
    <text evidence="6">Binds to activated (phosphorylated) protein-tyrosine kinases through its SH2 domain and regulates their kinase activity. During insulin stimulation, it also binds to IRS-1.</text>
</comment>
<evidence type="ECO:0000256" key="9">
    <source>
        <dbReference type="ARBA" id="ARBA00082483"/>
    </source>
</evidence>
<proteinExistence type="inferred from homology"/>
<dbReference type="CDD" id="cd12925">
    <property type="entry name" value="iSH2_PIK3R3"/>
    <property type="match status" value="1"/>
</dbReference>
<dbReference type="Pfam" id="PF16454">
    <property type="entry name" value="PI3K_P85_iSH2"/>
    <property type="match status" value="1"/>
</dbReference>
<keyword evidence="3" id="KW-0597">Phosphoprotein</keyword>
<dbReference type="InterPro" id="IPR008936">
    <property type="entry name" value="Rho_GTPase_activation_prot"/>
</dbReference>
<dbReference type="PRINTS" id="PR00401">
    <property type="entry name" value="SH2DOMAIN"/>
</dbReference>
<dbReference type="PANTHER" id="PTHR10155">
    <property type="entry name" value="PHOSPHATIDYLINOSITOL 3-KINASE REGULATORY SUBUNIT"/>
    <property type="match status" value="1"/>
</dbReference>
<keyword evidence="16" id="KW-0418">Kinase</keyword>
<evidence type="ECO:0000256" key="3">
    <source>
        <dbReference type="ARBA" id="ARBA00022553"/>
    </source>
</evidence>
<dbReference type="Gene3D" id="2.30.30.40">
    <property type="entry name" value="SH3 Domains"/>
    <property type="match status" value="1"/>
</dbReference>
<accession>A0A7K8M6U6</accession>
<comment type="caution">
    <text evidence="16">The sequence shown here is derived from an EMBL/GenBank/DDBJ whole genome shotgun (WGS) entry which is preliminary data.</text>
</comment>
<evidence type="ECO:0000256" key="10">
    <source>
        <dbReference type="PROSITE-ProRule" id="PRU00191"/>
    </source>
</evidence>
<dbReference type="InterPro" id="IPR035022">
    <property type="entry name" value="PI3kinase_P85_nSH2"/>
</dbReference>
<dbReference type="PROSITE" id="PS50001">
    <property type="entry name" value="SH2"/>
    <property type="match status" value="2"/>
</dbReference>
<dbReference type="SMART" id="SM00252">
    <property type="entry name" value="SH2"/>
    <property type="match status" value="2"/>
</dbReference>
<dbReference type="SUPFAM" id="SSF55550">
    <property type="entry name" value="SH2 domain"/>
    <property type="match status" value="2"/>
</dbReference>
<evidence type="ECO:0000256" key="11">
    <source>
        <dbReference type="PROSITE-ProRule" id="PRU00192"/>
    </source>
</evidence>
<dbReference type="Gene3D" id="3.30.505.10">
    <property type="entry name" value="SH2 domain"/>
    <property type="match status" value="2"/>
</dbReference>
<dbReference type="GO" id="GO:0008286">
    <property type="term" value="P:insulin receptor signaling pathway"/>
    <property type="evidence" value="ECO:0007669"/>
    <property type="project" value="TreeGrafter"/>
</dbReference>
<dbReference type="FunFam" id="3.30.505.10:FF:000006">
    <property type="entry name" value="Phosphatidylinositol 3-kinase regulatory subunit alpha"/>
    <property type="match status" value="1"/>
</dbReference>
<evidence type="ECO:0000259" key="14">
    <source>
        <dbReference type="PROSITE" id="PS50002"/>
    </source>
</evidence>
<dbReference type="InterPro" id="IPR036860">
    <property type="entry name" value="SH2_dom_sf"/>
</dbReference>
<dbReference type="SMART" id="SM00326">
    <property type="entry name" value="SH3"/>
    <property type="match status" value="1"/>
</dbReference>
<keyword evidence="5 10" id="KW-0727">SH2 domain</keyword>
<dbReference type="Gene3D" id="1.10.555.10">
    <property type="entry name" value="Rho GTPase activation protein"/>
    <property type="match status" value="1"/>
</dbReference>
<evidence type="ECO:0000256" key="1">
    <source>
        <dbReference type="ARBA" id="ARBA00009442"/>
    </source>
</evidence>
<feature type="non-terminal residue" evidence="16">
    <location>
        <position position="735"/>
    </location>
</feature>
<evidence type="ECO:0000259" key="13">
    <source>
        <dbReference type="PROSITE" id="PS50001"/>
    </source>
</evidence>
<evidence type="ECO:0000256" key="4">
    <source>
        <dbReference type="ARBA" id="ARBA00022737"/>
    </source>
</evidence>
<keyword evidence="17" id="KW-1185">Reference proteome</keyword>
<keyword evidence="4" id="KW-0677">Repeat</keyword>
<keyword evidence="16" id="KW-0808">Transferase</keyword>
<feature type="non-terminal residue" evidence="16">
    <location>
        <position position="1"/>
    </location>
</feature>
<dbReference type="FunFam" id="2.30.30.40:FF:000075">
    <property type="entry name" value="phosphatidylinositol 3-kinase regulatory subunit alpha"/>
    <property type="match status" value="1"/>
</dbReference>
<dbReference type="InterPro" id="IPR000980">
    <property type="entry name" value="SH2"/>
</dbReference>
<dbReference type="PRINTS" id="PR00678">
    <property type="entry name" value="PI3KINASEP85"/>
</dbReference>
<evidence type="ECO:0000256" key="7">
    <source>
        <dbReference type="ARBA" id="ARBA00066175"/>
    </source>
</evidence>
<dbReference type="PROSITE" id="PS50002">
    <property type="entry name" value="SH3"/>
    <property type="match status" value="1"/>
</dbReference>
<dbReference type="InterPro" id="IPR035020">
    <property type="entry name" value="PI3kinase_P85_cSH2"/>
</dbReference>
<dbReference type="CDD" id="cd09942">
    <property type="entry name" value="SH2_nSH2_p85_like"/>
    <property type="match status" value="1"/>
</dbReference>
<dbReference type="FunFam" id="3.30.505.10:FF:000017">
    <property type="entry name" value="Phosphatidylinositol 3-kinase regulatory subunit gamma b"/>
    <property type="match status" value="1"/>
</dbReference>
<evidence type="ECO:0000256" key="2">
    <source>
        <dbReference type="ARBA" id="ARBA00022443"/>
    </source>
</evidence>
<evidence type="ECO:0000259" key="15">
    <source>
        <dbReference type="PROSITE" id="PS50238"/>
    </source>
</evidence>
<dbReference type="Proteomes" id="UP000547721">
    <property type="component" value="Unassembled WGS sequence"/>
</dbReference>
<dbReference type="InterPro" id="IPR032498">
    <property type="entry name" value="PI3K_P85_iSH2"/>
</dbReference>
<dbReference type="CDD" id="cd09930">
    <property type="entry name" value="SH2_cSH2_p85_like"/>
    <property type="match status" value="1"/>
</dbReference>
<dbReference type="PANTHER" id="PTHR10155:SF2">
    <property type="entry name" value="PHOSPHATIDYLINOSITOL 3-KINASE REGULATORY SUBUNIT GAMMA"/>
    <property type="match status" value="1"/>
</dbReference>
<dbReference type="GO" id="GO:0046854">
    <property type="term" value="P:phosphatidylinositol phosphate biosynthetic process"/>
    <property type="evidence" value="ECO:0007669"/>
    <property type="project" value="TreeGrafter"/>
</dbReference>
<dbReference type="EMBL" id="VWYY01000277">
    <property type="protein sequence ID" value="NXE36816.1"/>
    <property type="molecule type" value="Genomic_DNA"/>
</dbReference>
<sequence length="735" mass="83901">SSDGLQYRALYEYQKDREEDLALCPGDVLTVSRAGLLSSPNYKDGDERNPQGWLHGVNERTKERGDFPGTYVEYLGPTRIATTATKARPRPLPLPPAGTPTPWGLPGQAELTEHPALPEQALPTVARLIEALEKQGTENHGSHPQGTARSAHSSHLLCPVQRFPLSLPADASAVDMDLYEAQTLADALKWYLQELPTPLIPPALYSDLVHMAQETPGLEECGQRARALLAPPALPQPQALLLRQLARHFCHLCQGSHRSRLSPRLLGELFGELLLRPAAARKWVCDGSWKLFLGCSTGIKLEALVCTGPCTALPPKPPKPMTPVNTNGIKDNSSFSLQEAEWYWGDISREEVNDKLRDMPDGTFLVRDASTKMQGDYTLTLRKGGNNKLIKIYHRDGKYGFSDPLTFNSVVELINHYRNESLAQYNPKLDVKLMYPVSRYQQDQLVKEDNIDAVGKKLQEYHAQYQEKSKEYDKLYEEYTRTSQEIQMKRTAIEAFNETIKIFEEQCHSQERYSKEYIERFRREGNDKEIERIMMNYEKLKSRLGEIHDSKMRLEQDLKKQALDNRETDKKMNSIKPDLIQLRKIRDQYLVWLNHKGVRQKRINDWLGIKNENIDDTYFVNEEDENLPHHDEKTWFVGDLNRIQAEDLLCGKPDGAFLIRESSKKGCYACSVVADGEVKHCVIYSTPRGYGFAEPYNLYSTLKDLVLHYQQTSLVQHNDSLNVRLAYPVYAQMPP</sequence>
<protein>
    <recommendedName>
        <fullName evidence="8">Phosphatidylinositol 3-kinase regulatory subunit gamma</fullName>
    </recommendedName>
    <alternativeName>
        <fullName evidence="9">p55PIK</fullName>
    </alternativeName>
</protein>
<dbReference type="Pfam" id="PF00017">
    <property type="entry name" value="SH2"/>
    <property type="match status" value="2"/>
</dbReference>
<dbReference type="FunFam" id="1.10.287.1490:FF:000001">
    <property type="entry name" value="Putative phosphatidylinositol 3-kinase regulatory subunit alpha"/>
    <property type="match status" value="1"/>
</dbReference>
<feature type="coiled-coil region" evidence="12">
    <location>
        <begin position="458"/>
        <end position="485"/>
    </location>
</feature>
<organism evidence="16 17">
    <name type="scientific">Ptilorrhoa leucosticta</name>
    <dbReference type="NCBI Taxonomy" id="449384"/>
    <lineage>
        <taxon>Eukaryota</taxon>
        <taxon>Metazoa</taxon>
        <taxon>Chordata</taxon>
        <taxon>Craniata</taxon>
        <taxon>Vertebrata</taxon>
        <taxon>Euteleostomi</taxon>
        <taxon>Archelosauria</taxon>
        <taxon>Archosauria</taxon>
        <taxon>Dinosauria</taxon>
        <taxon>Saurischia</taxon>
        <taxon>Theropoda</taxon>
        <taxon>Coelurosauria</taxon>
        <taxon>Aves</taxon>
        <taxon>Neognathae</taxon>
        <taxon>Neoaves</taxon>
        <taxon>Telluraves</taxon>
        <taxon>Australaves</taxon>
        <taxon>Passeriformes</taxon>
        <taxon>Corvoidea</taxon>
        <taxon>Cinclosomatidae</taxon>
        <taxon>Ptilorrhoa</taxon>
    </lineage>
</organism>
<comment type="subunit">
    <text evidence="7">Heterodimer of a regulatory subunit PIK3R3 and a p110 catalytic subunit (PIK3CA, PIK3CB or PIK3CD). Interacts with AXL.</text>
</comment>
<feature type="domain" description="SH2" evidence="13">
    <location>
        <begin position="635"/>
        <end position="729"/>
    </location>
</feature>
<dbReference type="PROSITE" id="PS50238">
    <property type="entry name" value="RHOGAP"/>
    <property type="match status" value="1"/>
</dbReference>
<evidence type="ECO:0000256" key="5">
    <source>
        <dbReference type="ARBA" id="ARBA00022999"/>
    </source>
</evidence>
<dbReference type="SUPFAM" id="SSF50044">
    <property type="entry name" value="SH3-domain"/>
    <property type="match status" value="1"/>
</dbReference>
<reference evidence="16 17" key="1">
    <citation type="submission" date="2019-09" db="EMBL/GenBank/DDBJ databases">
        <title>Bird 10,000 Genomes (B10K) Project - Family phase.</title>
        <authorList>
            <person name="Zhang G."/>
        </authorList>
    </citation>
    <scope>NUCLEOTIDE SEQUENCE [LARGE SCALE GENOMIC DNA]</scope>
    <source>
        <strain evidence="16">B10K-CU-031-17</strain>
        <tissue evidence="16">Muscle</tissue>
    </source>
</reference>